<dbReference type="GO" id="GO:0008278">
    <property type="term" value="C:cohesin complex"/>
    <property type="evidence" value="ECO:0007669"/>
    <property type="project" value="InterPro"/>
</dbReference>
<evidence type="ECO:0008006" key="8">
    <source>
        <dbReference type="Google" id="ProtNLM"/>
    </source>
</evidence>
<evidence type="ECO:0000256" key="3">
    <source>
        <dbReference type="ARBA" id="ARBA00023242"/>
    </source>
</evidence>
<dbReference type="InterPro" id="IPR006910">
    <property type="entry name" value="Rad21_Rec8_N"/>
</dbReference>
<feature type="compositionally biased region" description="Basic and acidic residues" evidence="4">
    <location>
        <begin position="238"/>
        <end position="253"/>
    </location>
</feature>
<evidence type="ECO:0000256" key="4">
    <source>
        <dbReference type="SAM" id="MobiDB-lite"/>
    </source>
</evidence>
<dbReference type="VEuPathDB" id="CryptoDB:Cvel_5178"/>
<comment type="similarity">
    <text evidence="2">Belongs to the rad21 family.</text>
</comment>
<organism evidence="7">
    <name type="scientific">Chromera velia CCMP2878</name>
    <dbReference type="NCBI Taxonomy" id="1169474"/>
    <lineage>
        <taxon>Eukaryota</taxon>
        <taxon>Sar</taxon>
        <taxon>Alveolata</taxon>
        <taxon>Colpodellida</taxon>
        <taxon>Chromeraceae</taxon>
        <taxon>Chromera</taxon>
    </lineage>
</organism>
<dbReference type="GO" id="GO:0003682">
    <property type="term" value="F:chromatin binding"/>
    <property type="evidence" value="ECO:0007669"/>
    <property type="project" value="TreeGrafter"/>
</dbReference>
<dbReference type="Pfam" id="PF04824">
    <property type="entry name" value="Rad21_Rec8"/>
    <property type="match status" value="1"/>
</dbReference>
<dbReference type="EMBL" id="CDMZ01001524">
    <property type="protein sequence ID" value="CEM33866.1"/>
    <property type="molecule type" value="Genomic_DNA"/>
</dbReference>
<gene>
    <name evidence="7" type="ORF">Cvel_5178</name>
</gene>
<feature type="region of interest" description="Disordered" evidence="4">
    <location>
        <begin position="216"/>
        <end position="356"/>
    </location>
</feature>
<dbReference type="PANTHER" id="PTHR12585">
    <property type="entry name" value="SCC1 / RAD21 FAMILY MEMBER"/>
    <property type="match status" value="1"/>
</dbReference>
<evidence type="ECO:0000259" key="5">
    <source>
        <dbReference type="Pfam" id="PF04824"/>
    </source>
</evidence>
<evidence type="ECO:0000256" key="2">
    <source>
        <dbReference type="ARBA" id="ARBA00009870"/>
    </source>
</evidence>
<dbReference type="Pfam" id="PF04825">
    <property type="entry name" value="Rad21_Rec8_N"/>
    <property type="match status" value="1"/>
</dbReference>
<evidence type="ECO:0000313" key="7">
    <source>
        <dbReference type="EMBL" id="CEM33866.1"/>
    </source>
</evidence>
<name>A0A0G4GT46_9ALVE</name>
<proteinExistence type="inferred from homology"/>
<reference evidence="7" key="1">
    <citation type="submission" date="2014-11" db="EMBL/GenBank/DDBJ databases">
        <authorList>
            <person name="Otto D Thomas"/>
            <person name="Naeem Raeece"/>
        </authorList>
    </citation>
    <scope>NUCLEOTIDE SEQUENCE</scope>
</reference>
<dbReference type="AlphaFoldDB" id="A0A0G4GT46"/>
<dbReference type="GO" id="GO:1990414">
    <property type="term" value="P:replication-born double-strand break repair via sister chromatid exchange"/>
    <property type="evidence" value="ECO:0007669"/>
    <property type="project" value="TreeGrafter"/>
</dbReference>
<dbReference type="Gene3D" id="1.10.10.580">
    <property type="entry name" value="Structural maintenance of chromosome 1. Chain E"/>
    <property type="match status" value="1"/>
</dbReference>
<dbReference type="GO" id="GO:0005634">
    <property type="term" value="C:nucleus"/>
    <property type="evidence" value="ECO:0007669"/>
    <property type="project" value="UniProtKB-SubCell"/>
</dbReference>
<feature type="compositionally biased region" description="Low complexity" evidence="4">
    <location>
        <begin position="216"/>
        <end position="237"/>
    </location>
</feature>
<feature type="region of interest" description="Disordered" evidence="4">
    <location>
        <begin position="90"/>
        <end position="112"/>
    </location>
</feature>
<feature type="domain" description="Rad21/Rec8-like protein N-terminal" evidence="6">
    <location>
        <begin position="8"/>
        <end position="100"/>
    </location>
</feature>
<sequence>MSADSFWSPHGELDLVWRAAHQEKQLKERDVIDADLVAYIEAFLRHSPDVTNLRISGSVVTGLVRLFERKWHLFSKDVQQLLEQLRASAVRKQSTDKKNRPDAEPKTGGKGILAERGNAENHQRDFAANIGDLFGFQMEKPISPRTIAPPDTLRRQQRGTEIPERQILQDLTDQMEFDAFGGSFDDGFDAMGGFDDGIGELGLQMGFLGGTQQFNTQTQQRDQGTPAANLKQKAKAPAQKEKDVLKDLTDKDSINMYSETGGGELFDGGADENSPPDDAPFPQIPGGGGGGEGVSPDPYSHFGAWADDIMDRSADPTNRNPFGGRHGGKRDRNPEEEPADPPINFNAPKKQRKYEVDPPDSIYLPLATLQHWQTKEMRKKHLRPQECPVLHVPLLPTFPAFIPSLPPRLRSLLNLMGDVDAAISAERPQVYDDPYPPPQVFDEDGDDPGAFASPNDDGGFLTGGGDSPFQATYTYEPPADDHEEGLGLPGTVRTERMESQSQSLNQIVARGTDALVPRRSRHHSSASAAACESEANRTGFSARTEKMLMFLQREQQKEKERGGGDSVSFKCVCEGKSRDVVAAVFSEVLFLKTKGFLQVEQEEPFADIFVTPLE</sequence>
<dbReference type="InterPro" id="IPR039781">
    <property type="entry name" value="Rad21/Rec8-like"/>
</dbReference>
<evidence type="ECO:0000259" key="6">
    <source>
        <dbReference type="Pfam" id="PF04825"/>
    </source>
</evidence>
<accession>A0A0G4GT46</accession>
<dbReference type="GO" id="GO:0007062">
    <property type="term" value="P:sister chromatid cohesion"/>
    <property type="evidence" value="ECO:0007669"/>
    <property type="project" value="InterPro"/>
</dbReference>
<keyword evidence="3" id="KW-0539">Nucleus</keyword>
<dbReference type="InterPro" id="IPR006909">
    <property type="entry name" value="Rad21/Rec8_C_eu"/>
</dbReference>
<evidence type="ECO:0000256" key="1">
    <source>
        <dbReference type="ARBA" id="ARBA00004123"/>
    </source>
</evidence>
<comment type="subcellular location">
    <subcellularLocation>
        <location evidence="1">Nucleus</location>
    </subcellularLocation>
</comment>
<dbReference type="SUPFAM" id="SSF46785">
    <property type="entry name" value="Winged helix' DNA-binding domain"/>
    <property type="match status" value="1"/>
</dbReference>
<dbReference type="InterPro" id="IPR036390">
    <property type="entry name" value="WH_DNA-bd_sf"/>
</dbReference>
<feature type="domain" description="Rad21/Rec8-like protein C-terminal eukaryotic" evidence="5">
    <location>
        <begin position="564"/>
        <end position="612"/>
    </location>
</feature>
<dbReference type="InterPro" id="IPR023093">
    <property type="entry name" value="ScpA-like_C"/>
</dbReference>
<feature type="compositionally biased region" description="Basic and acidic residues" evidence="4">
    <location>
        <begin position="93"/>
        <end position="107"/>
    </location>
</feature>
<dbReference type="PANTHER" id="PTHR12585:SF69">
    <property type="entry name" value="FI11703P"/>
    <property type="match status" value="1"/>
</dbReference>
<protein>
    <recommendedName>
        <fullName evidence="8">Rad21/Rec8-like protein C-terminal eukaryotic domain-containing protein</fullName>
    </recommendedName>
</protein>